<sequence length="88" mass="10728">MKKIKFLFDLGNVFFDWDPRHFYKDVFSNTNEMEHFLSEICNDKWNIQQDAGRSIEEAEKELIPLFPEYQDKIKLYYKNHSKMIKGVF</sequence>
<feature type="non-terminal residue" evidence="1">
    <location>
        <position position="88"/>
    </location>
</feature>
<protein>
    <submittedName>
        <fullName evidence="1">Uncharacterized protein</fullName>
    </submittedName>
</protein>
<reference evidence="1" key="1">
    <citation type="submission" date="2018-05" db="EMBL/GenBank/DDBJ databases">
        <authorList>
            <person name="Lanie J.A."/>
            <person name="Ng W.-L."/>
            <person name="Kazmierczak K.M."/>
            <person name="Andrzejewski T.M."/>
            <person name="Davidsen T.M."/>
            <person name="Wayne K.J."/>
            <person name="Tettelin H."/>
            <person name="Glass J.I."/>
            <person name="Rusch D."/>
            <person name="Podicherti R."/>
            <person name="Tsui H.-C.T."/>
            <person name="Winkler M.E."/>
        </authorList>
    </citation>
    <scope>NUCLEOTIDE SEQUENCE</scope>
</reference>
<proteinExistence type="predicted"/>
<dbReference type="AlphaFoldDB" id="A0A381T7C8"/>
<organism evidence="1">
    <name type="scientific">marine metagenome</name>
    <dbReference type="NCBI Taxonomy" id="408172"/>
    <lineage>
        <taxon>unclassified sequences</taxon>
        <taxon>metagenomes</taxon>
        <taxon>ecological metagenomes</taxon>
    </lineage>
</organism>
<gene>
    <name evidence="1" type="ORF">METZ01_LOCUS64936</name>
</gene>
<evidence type="ECO:0000313" key="1">
    <source>
        <dbReference type="EMBL" id="SVA12082.1"/>
    </source>
</evidence>
<accession>A0A381T7C8</accession>
<dbReference type="EMBL" id="UINC01004136">
    <property type="protein sequence ID" value="SVA12082.1"/>
    <property type="molecule type" value="Genomic_DNA"/>
</dbReference>
<name>A0A381T7C8_9ZZZZ</name>